<feature type="transmembrane region" description="Helical" evidence="5">
    <location>
        <begin position="68"/>
        <end position="86"/>
    </location>
</feature>
<dbReference type="Proteomes" id="UP000620591">
    <property type="component" value="Unassembled WGS sequence"/>
</dbReference>
<protein>
    <submittedName>
        <fullName evidence="6">Energy-coupling factor transporter transmembrane protein EcfT</fullName>
    </submittedName>
</protein>
<dbReference type="RefSeq" id="WP_187769757.1">
    <property type="nucleotide sequence ID" value="NZ_JACTVM010000003.1"/>
</dbReference>
<dbReference type="EMBL" id="JACTVM010000003">
    <property type="protein sequence ID" value="MBC9227121.1"/>
    <property type="molecule type" value="Genomic_DNA"/>
</dbReference>
<feature type="transmembrane region" description="Helical" evidence="5">
    <location>
        <begin position="92"/>
        <end position="112"/>
    </location>
</feature>
<dbReference type="InterPro" id="IPR003339">
    <property type="entry name" value="ABC/ECF_trnsptr_transmembrane"/>
</dbReference>
<dbReference type="PANTHER" id="PTHR33514:SF13">
    <property type="entry name" value="PROTEIN ABCI12, CHLOROPLASTIC"/>
    <property type="match status" value="1"/>
</dbReference>
<evidence type="ECO:0000313" key="6">
    <source>
        <dbReference type="EMBL" id="MBC9227121.1"/>
    </source>
</evidence>
<feature type="transmembrane region" description="Helical" evidence="5">
    <location>
        <begin position="43"/>
        <end position="61"/>
    </location>
</feature>
<dbReference type="CDD" id="cd16914">
    <property type="entry name" value="EcfT"/>
    <property type="match status" value="1"/>
</dbReference>
<evidence type="ECO:0000256" key="5">
    <source>
        <dbReference type="SAM" id="Phobius"/>
    </source>
</evidence>
<evidence type="ECO:0000256" key="2">
    <source>
        <dbReference type="ARBA" id="ARBA00022692"/>
    </source>
</evidence>
<evidence type="ECO:0000256" key="4">
    <source>
        <dbReference type="ARBA" id="ARBA00023136"/>
    </source>
</evidence>
<keyword evidence="4 5" id="KW-0472">Membrane</keyword>
<dbReference type="AlphaFoldDB" id="A0A8I0K165"/>
<dbReference type="PANTHER" id="PTHR33514">
    <property type="entry name" value="PROTEIN ABCI12, CHLOROPLASTIC"/>
    <property type="match status" value="1"/>
</dbReference>
<proteinExistence type="predicted"/>
<organism evidence="6 7">
    <name type="scientific">Aeromicrobium senzhongii</name>
    <dbReference type="NCBI Taxonomy" id="2663859"/>
    <lineage>
        <taxon>Bacteria</taxon>
        <taxon>Bacillati</taxon>
        <taxon>Actinomycetota</taxon>
        <taxon>Actinomycetes</taxon>
        <taxon>Propionibacteriales</taxon>
        <taxon>Nocardioidaceae</taxon>
        <taxon>Aeromicrobium</taxon>
    </lineage>
</organism>
<dbReference type="Pfam" id="PF02361">
    <property type="entry name" value="CbiQ"/>
    <property type="match status" value="1"/>
</dbReference>
<dbReference type="GO" id="GO:0005886">
    <property type="term" value="C:plasma membrane"/>
    <property type="evidence" value="ECO:0007669"/>
    <property type="project" value="TreeGrafter"/>
</dbReference>
<comment type="subcellular location">
    <subcellularLocation>
        <location evidence="1">Membrane</location>
        <topology evidence="1">Multi-pass membrane protein</topology>
    </subcellularLocation>
</comment>
<keyword evidence="2 5" id="KW-0812">Transmembrane</keyword>
<evidence type="ECO:0000313" key="7">
    <source>
        <dbReference type="Proteomes" id="UP000620591"/>
    </source>
</evidence>
<gene>
    <name evidence="6" type="ORF">IBG24_12430</name>
</gene>
<sequence>MRRSLGLGLYVPGDTVLHRLSPGPKLLGLLVLSIGVVAARGPWLPVCVFVVAIATALWVGMSPRTLAAALRPVAIVMVVAVGFQWWMNGWQLALEVFATVLALVVAAAILTATTPTDEMLDSIARWLGPFRRFGVNPEVVALAFSLVMTSIPTLFTIFGETRDAANARGLGRSPKATLTPAAIRVVAHAYATGDALHARGILDDPDEGD</sequence>
<keyword evidence="3 5" id="KW-1133">Transmembrane helix</keyword>
<accession>A0A8I0K165</accession>
<reference evidence="6" key="1">
    <citation type="submission" date="2020-09" db="EMBL/GenBank/DDBJ databases">
        <title>Novel species in genus Aeromicrobium.</title>
        <authorList>
            <person name="Zhang G."/>
        </authorList>
    </citation>
    <scope>NUCLEOTIDE SEQUENCE</scope>
    <source>
        <strain evidence="6">Zg-636</strain>
    </source>
</reference>
<comment type="caution">
    <text evidence="6">The sequence shown here is derived from an EMBL/GenBank/DDBJ whole genome shotgun (WGS) entry which is preliminary data.</text>
</comment>
<name>A0A8I0K165_9ACTN</name>
<evidence type="ECO:0000256" key="1">
    <source>
        <dbReference type="ARBA" id="ARBA00004141"/>
    </source>
</evidence>
<evidence type="ECO:0000256" key="3">
    <source>
        <dbReference type="ARBA" id="ARBA00022989"/>
    </source>
</evidence>
<feature type="transmembrane region" description="Helical" evidence="5">
    <location>
        <begin position="133"/>
        <end position="158"/>
    </location>
</feature>